<proteinExistence type="predicted"/>
<dbReference type="Proteomes" id="UP000281406">
    <property type="component" value="Unassembled WGS sequence"/>
</dbReference>
<reference evidence="1 2" key="1">
    <citation type="submission" date="2018-10" db="EMBL/GenBank/DDBJ databases">
        <title>Genome assembly for a Yunnan-Guizhou Plateau 3E fish, Anabarilius grahami (Regan), and its evolutionary and genetic applications.</title>
        <authorList>
            <person name="Jiang W."/>
        </authorList>
    </citation>
    <scope>NUCLEOTIDE SEQUENCE [LARGE SCALE GENOMIC DNA]</scope>
    <source>
        <strain evidence="1">AG-KIZ</strain>
        <tissue evidence="1">Muscle</tissue>
    </source>
</reference>
<dbReference type="AlphaFoldDB" id="A0A3N0Z836"/>
<keyword evidence="2" id="KW-1185">Reference proteome</keyword>
<sequence length="101" mass="11029">MVPPYETGNNSVSDDLPLCGVEIYSTREPDFTLRTPVLENNTENTWNSGPERFSEVLVEGNLQCAPGLKVAPVPCSLHHRFIMVKRLAACPPGVLGARHGL</sequence>
<comment type="caution">
    <text evidence="1">The sequence shown here is derived from an EMBL/GenBank/DDBJ whole genome shotgun (WGS) entry which is preliminary data.</text>
</comment>
<protein>
    <submittedName>
        <fullName evidence="1">Uncharacterized protein</fullName>
    </submittedName>
</protein>
<name>A0A3N0Z836_ANAGA</name>
<accession>A0A3N0Z836</accession>
<dbReference type="EMBL" id="RJVU01007007">
    <property type="protein sequence ID" value="ROL54414.1"/>
    <property type="molecule type" value="Genomic_DNA"/>
</dbReference>
<gene>
    <name evidence="1" type="ORF">DPX16_10837</name>
</gene>
<organism evidence="1 2">
    <name type="scientific">Anabarilius grahami</name>
    <name type="common">Kanglang fish</name>
    <name type="synonym">Barilius grahami</name>
    <dbReference type="NCBI Taxonomy" id="495550"/>
    <lineage>
        <taxon>Eukaryota</taxon>
        <taxon>Metazoa</taxon>
        <taxon>Chordata</taxon>
        <taxon>Craniata</taxon>
        <taxon>Vertebrata</taxon>
        <taxon>Euteleostomi</taxon>
        <taxon>Actinopterygii</taxon>
        <taxon>Neopterygii</taxon>
        <taxon>Teleostei</taxon>
        <taxon>Ostariophysi</taxon>
        <taxon>Cypriniformes</taxon>
        <taxon>Xenocyprididae</taxon>
        <taxon>Xenocypridinae</taxon>
        <taxon>Xenocypridinae incertae sedis</taxon>
        <taxon>Anabarilius</taxon>
    </lineage>
</organism>
<evidence type="ECO:0000313" key="1">
    <source>
        <dbReference type="EMBL" id="ROL54414.1"/>
    </source>
</evidence>
<evidence type="ECO:0000313" key="2">
    <source>
        <dbReference type="Proteomes" id="UP000281406"/>
    </source>
</evidence>